<dbReference type="RefSeq" id="WP_258309121.1">
    <property type="nucleotide sequence ID" value="NZ_QGTW01000001.1"/>
</dbReference>
<accession>A0A2V3A6N2</accession>
<keyword evidence="1" id="KW-1133">Transmembrane helix</keyword>
<dbReference type="Proteomes" id="UP000247150">
    <property type="component" value="Unassembled WGS sequence"/>
</dbReference>
<evidence type="ECO:0000256" key="1">
    <source>
        <dbReference type="SAM" id="Phobius"/>
    </source>
</evidence>
<proteinExistence type="predicted"/>
<name>A0A2V3A6N2_9BACI</name>
<evidence type="ECO:0000313" key="2">
    <source>
        <dbReference type="EMBL" id="PWW31821.1"/>
    </source>
</evidence>
<keyword evidence="1" id="KW-0472">Membrane</keyword>
<keyword evidence="1" id="KW-0812">Transmembrane</keyword>
<feature type="transmembrane region" description="Helical" evidence="1">
    <location>
        <begin position="12"/>
        <end position="35"/>
    </location>
</feature>
<reference evidence="2 3" key="1">
    <citation type="submission" date="2018-05" db="EMBL/GenBank/DDBJ databases">
        <title>Freshwater and sediment microbial communities from various areas in North America, analyzing microbe dynamics in response to fracking.</title>
        <authorList>
            <person name="Lamendella R."/>
        </authorList>
    </citation>
    <scope>NUCLEOTIDE SEQUENCE [LARGE SCALE GENOMIC DNA]</scope>
    <source>
        <strain evidence="2 3">15_TX</strain>
    </source>
</reference>
<gene>
    <name evidence="2" type="ORF">DFO73_10175</name>
</gene>
<dbReference type="AlphaFoldDB" id="A0A2V3A6N2"/>
<comment type="caution">
    <text evidence="2">The sequence shown here is derived from an EMBL/GenBank/DDBJ whole genome shotgun (WGS) entry which is preliminary data.</text>
</comment>
<feature type="transmembrane region" description="Helical" evidence="1">
    <location>
        <begin position="41"/>
        <end position="65"/>
    </location>
</feature>
<protein>
    <submittedName>
        <fullName evidence="2">Uncharacterized protein</fullName>
    </submittedName>
</protein>
<dbReference type="EMBL" id="QGTW01000001">
    <property type="protein sequence ID" value="PWW31821.1"/>
    <property type="molecule type" value="Genomic_DNA"/>
</dbReference>
<evidence type="ECO:0000313" key="3">
    <source>
        <dbReference type="Proteomes" id="UP000247150"/>
    </source>
</evidence>
<organism evidence="2 3">
    <name type="scientific">Cytobacillus oceanisediminis</name>
    <dbReference type="NCBI Taxonomy" id="665099"/>
    <lineage>
        <taxon>Bacteria</taxon>
        <taxon>Bacillati</taxon>
        <taxon>Bacillota</taxon>
        <taxon>Bacilli</taxon>
        <taxon>Bacillales</taxon>
        <taxon>Bacillaceae</taxon>
        <taxon>Cytobacillus</taxon>
    </lineage>
</organism>
<sequence length="77" mass="8430">MMSEKQLKVMLFFKNMTGSGLLIGFTVIIASFFVSGINGEYIFSIGLSVMVSSMLLFGFGLFINLMEEMAEGSKGIK</sequence>